<organism evidence="1 2">
    <name type="scientific">Fulvitalea axinellae</name>
    <dbReference type="NCBI Taxonomy" id="1182444"/>
    <lineage>
        <taxon>Bacteria</taxon>
        <taxon>Pseudomonadati</taxon>
        <taxon>Bacteroidota</taxon>
        <taxon>Cytophagia</taxon>
        <taxon>Cytophagales</taxon>
        <taxon>Persicobacteraceae</taxon>
        <taxon>Fulvitalea</taxon>
    </lineage>
</organism>
<dbReference type="RefSeq" id="WP_338393819.1">
    <property type="nucleotide sequence ID" value="NZ_AP025314.1"/>
</dbReference>
<protein>
    <submittedName>
        <fullName evidence="1">Uncharacterized protein</fullName>
    </submittedName>
</protein>
<keyword evidence="2" id="KW-1185">Reference proteome</keyword>
<dbReference type="KEGG" id="fax:FUAX_09990"/>
<name>A0AAU9CNP9_9BACT</name>
<reference evidence="1 2" key="1">
    <citation type="submission" date="2021-12" db="EMBL/GenBank/DDBJ databases">
        <title>Genome sequencing of bacteria with rrn-lacking chromosome and rrn-plasmid.</title>
        <authorList>
            <person name="Anda M."/>
            <person name="Iwasaki W."/>
        </authorList>
    </citation>
    <scope>NUCLEOTIDE SEQUENCE [LARGE SCALE GENOMIC DNA]</scope>
    <source>
        <strain evidence="1 2">DSM 100852</strain>
    </source>
</reference>
<evidence type="ECO:0000313" key="1">
    <source>
        <dbReference type="EMBL" id="BDD08567.1"/>
    </source>
</evidence>
<dbReference type="EMBL" id="AP025314">
    <property type="protein sequence ID" value="BDD08567.1"/>
    <property type="molecule type" value="Genomic_DNA"/>
</dbReference>
<proteinExistence type="predicted"/>
<gene>
    <name evidence="1" type="ORF">FUAX_09990</name>
</gene>
<evidence type="ECO:0000313" key="2">
    <source>
        <dbReference type="Proteomes" id="UP001348817"/>
    </source>
</evidence>
<accession>A0AAU9CNP9</accession>
<dbReference type="AlphaFoldDB" id="A0AAU9CNP9"/>
<sequence>MKNQTKNQCKVLIFFTDGNRRYFYCKNAERVMHLVTNSFRGKTKTCVCYDNTDSPSKGRELMKFIDGQLISSAL</sequence>
<dbReference type="Proteomes" id="UP001348817">
    <property type="component" value="Chromosome"/>
</dbReference>